<evidence type="ECO:0000313" key="5">
    <source>
        <dbReference type="Proteomes" id="UP000287394"/>
    </source>
</evidence>
<dbReference type="GO" id="GO:0000976">
    <property type="term" value="F:transcription cis-regulatory region binding"/>
    <property type="evidence" value="ECO:0007669"/>
    <property type="project" value="TreeGrafter"/>
</dbReference>
<evidence type="ECO:0000256" key="3">
    <source>
        <dbReference type="ARBA" id="ARBA00023163"/>
    </source>
</evidence>
<evidence type="ECO:0000313" key="4">
    <source>
        <dbReference type="EMBL" id="BDI34228.1"/>
    </source>
</evidence>
<keyword evidence="3" id="KW-0804">Transcription</keyword>
<organism evidence="4 5">
    <name type="scientific">Capsulimonas corticalis</name>
    <dbReference type="NCBI Taxonomy" id="2219043"/>
    <lineage>
        <taxon>Bacteria</taxon>
        <taxon>Bacillati</taxon>
        <taxon>Armatimonadota</taxon>
        <taxon>Armatimonadia</taxon>
        <taxon>Capsulimonadales</taxon>
        <taxon>Capsulimonadaceae</taxon>
        <taxon>Capsulimonas</taxon>
    </lineage>
</organism>
<name>A0A402CWN6_9BACT</name>
<dbReference type="InterPro" id="IPR009057">
    <property type="entry name" value="Homeodomain-like_sf"/>
</dbReference>
<dbReference type="SUPFAM" id="SSF46689">
    <property type="entry name" value="Homeodomain-like"/>
    <property type="match status" value="1"/>
</dbReference>
<dbReference type="PROSITE" id="PS01124">
    <property type="entry name" value="HTH_ARAC_FAMILY_2"/>
    <property type="match status" value="1"/>
</dbReference>
<dbReference type="EMBL" id="AP025739">
    <property type="protein sequence ID" value="BDI34228.1"/>
    <property type="molecule type" value="Genomic_DNA"/>
</dbReference>
<dbReference type="SMART" id="SM00342">
    <property type="entry name" value="HTH_ARAC"/>
    <property type="match status" value="1"/>
</dbReference>
<dbReference type="InterPro" id="IPR018060">
    <property type="entry name" value="HTH_AraC"/>
</dbReference>
<reference evidence="4 5" key="1">
    <citation type="journal article" date="2019" name="Int. J. Syst. Evol. Microbiol.">
        <title>Capsulimonas corticalis gen. nov., sp. nov., an aerobic capsulated bacterium, of a novel bacterial order, Capsulimonadales ord. nov., of the class Armatimonadia of the phylum Armatimonadetes.</title>
        <authorList>
            <person name="Li J."/>
            <person name="Kudo C."/>
            <person name="Tonouchi A."/>
        </authorList>
    </citation>
    <scope>NUCLEOTIDE SEQUENCE [LARGE SCALE GENOMIC DNA]</scope>
    <source>
        <strain evidence="4 5">AX-7</strain>
    </source>
</reference>
<protein>
    <submittedName>
        <fullName evidence="4">Uncharacterized protein</fullName>
    </submittedName>
</protein>
<dbReference type="Pfam" id="PF12833">
    <property type="entry name" value="HTH_18"/>
    <property type="match status" value="1"/>
</dbReference>
<gene>
    <name evidence="4" type="ORF">CCAX7_62790</name>
</gene>
<evidence type="ECO:0000256" key="1">
    <source>
        <dbReference type="ARBA" id="ARBA00023015"/>
    </source>
</evidence>
<dbReference type="PANTHER" id="PTHR47894:SF4">
    <property type="entry name" value="HTH-TYPE TRANSCRIPTIONAL REGULATOR GADX"/>
    <property type="match status" value="1"/>
</dbReference>
<evidence type="ECO:0000256" key="2">
    <source>
        <dbReference type="ARBA" id="ARBA00023125"/>
    </source>
</evidence>
<keyword evidence="5" id="KW-1185">Reference proteome</keyword>
<dbReference type="Gene3D" id="1.10.10.60">
    <property type="entry name" value="Homeodomain-like"/>
    <property type="match status" value="1"/>
</dbReference>
<dbReference type="GO" id="GO:0005829">
    <property type="term" value="C:cytosol"/>
    <property type="evidence" value="ECO:0007669"/>
    <property type="project" value="TreeGrafter"/>
</dbReference>
<proteinExistence type="predicted"/>
<sequence>MAPAGMAFDITYRPNDDAQFVAHWLIPYPAEDQNDAPPEEMATSQWLPHPIDVGPAQLRLSLACVIKAIEEPNVLPDVIAIHHMREVMLWIDRNGGYICAAPVCSDSSRIWNFLAADPMRDWCSSEIADRIGMSLSCLRVRLFEEGTSFVRLLHEVRMGHALSEIVATNRPIYKIAREIGYQCAAQFTARFYERYGLRPGDARGHDRSVRSESAPPRRVIAPVLVLSGTHLAGDNEQDRALTAMQMQRVVTGSI</sequence>
<dbReference type="GO" id="GO:0003700">
    <property type="term" value="F:DNA-binding transcription factor activity"/>
    <property type="evidence" value="ECO:0007669"/>
    <property type="project" value="InterPro"/>
</dbReference>
<dbReference type="AlphaFoldDB" id="A0A402CWN6"/>
<dbReference type="PANTHER" id="PTHR47894">
    <property type="entry name" value="HTH-TYPE TRANSCRIPTIONAL REGULATOR GADX"/>
    <property type="match status" value="1"/>
</dbReference>
<accession>A0A402CWN6</accession>
<dbReference type="KEGG" id="ccot:CCAX7_62790"/>
<keyword evidence="1" id="KW-0805">Transcription regulation</keyword>
<keyword evidence="2" id="KW-0238">DNA-binding</keyword>
<dbReference type="Proteomes" id="UP000287394">
    <property type="component" value="Chromosome"/>
</dbReference>